<dbReference type="EMBL" id="CAEZUB010000057">
    <property type="protein sequence ID" value="CAB4590603.1"/>
    <property type="molecule type" value="Genomic_DNA"/>
</dbReference>
<gene>
    <name evidence="2" type="ORF">UFOPK1775_00615</name>
</gene>
<protein>
    <submittedName>
        <fullName evidence="2">Unannotated protein</fullName>
    </submittedName>
</protein>
<keyword evidence="1" id="KW-0472">Membrane</keyword>
<evidence type="ECO:0000313" key="2">
    <source>
        <dbReference type="EMBL" id="CAB4590603.1"/>
    </source>
</evidence>
<dbReference type="PANTHER" id="PTHR35007">
    <property type="entry name" value="INTEGRAL MEMBRANE PROTEIN-RELATED"/>
    <property type="match status" value="1"/>
</dbReference>
<keyword evidence="1" id="KW-0812">Transmembrane</keyword>
<evidence type="ECO:0000256" key="1">
    <source>
        <dbReference type="SAM" id="Phobius"/>
    </source>
</evidence>
<organism evidence="2">
    <name type="scientific">freshwater metagenome</name>
    <dbReference type="NCBI Taxonomy" id="449393"/>
    <lineage>
        <taxon>unclassified sequences</taxon>
        <taxon>metagenomes</taxon>
        <taxon>ecological metagenomes</taxon>
    </lineage>
</organism>
<reference evidence="2" key="1">
    <citation type="submission" date="2020-05" db="EMBL/GenBank/DDBJ databases">
        <authorList>
            <person name="Chiriac C."/>
            <person name="Salcher M."/>
            <person name="Ghai R."/>
            <person name="Kavagutti S V."/>
        </authorList>
    </citation>
    <scope>NUCLEOTIDE SEQUENCE</scope>
</reference>
<accession>A0A6J6FUE1</accession>
<dbReference type="PANTHER" id="PTHR35007:SF3">
    <property type="entry name" value="POSSIBLE CONSERVED ALANINE RICH MEMBRANE PROTEIN"/>
    <property type="match status" value="1"/>
</dbReference>
<dbReference type="AlphaFoldDB" id="A0A6J6FUE1"/>
<sequence length="245" mass="26783">MKSAVNWRPLNPYFKSALFGFVALISVLIVSSSVVIALTFNILVTSITFIAAKRSNNKRFESMNAAWPEVIDHLITGIQSGLSITESLIGLSTRGPEVLRPIFSEFATSMKLRGNFDISLAKLKADCAQTGSDQIFEAVSISKTLGGSELLTILRTVGIFLRQDLALRREIEVKHGWIKNSAHLSAAAPWILLLLLSTQPATSRAFSTSDGVLILLLGIAMTAIAYLWMNHLGKLPELPRVFGEK</sequence>
<feature type="transmembrane region" description="Helical" evidence="1">
    <location>
        <begin position="20"/>
        <end position="52"/>
    </location>
</feature>
<keyword evidence="1" id="KW-1133">Transmembrane helix</keyword>
<feature type="transmembrane region" description="Helical" evidence="1">
    <location>
        <begin position="211"/>
        <end position="229"/>
    </location>
</feature>
<name>A0A6J6FUE1_9ZZZZ</name>
<proteinExistence type="predicted"/>